<dbReference type="InterPro" id="IPR036465">
    <property type="entry name" value="vWFA_dom_sf"/>
</dbReference>
<protein>
    <recommendedName>
        <fullName evidence="2">VWFA domain-containing protein</fullName>
    </recommendedName>
</protein>
<proteinExistence type="predicted"/>
<feature type="compositionally biased region" description="Low complexity" evidence="1">
    <location>
        <begin position="403"/>
        <end position="418"/>
    </location>
</feature>
<dbReference type="PANTHER" id="PTHR46299:SF2">
    <property type="entry name" value="VON WILLEBRAND FACTOR A DOMAIN-CONTAINING PROTEIN 5B2"/>
    <property type="match status" value="1"/>
</dbReference>
<reference evidence="3" key="1">
    <citation type="submission" date="2025-08" db="UniProtKB">
        <authorList>
            <consortium name="Ensembl"/>
        </authorList>
    </citation>
    <scope>IDENTIFICATION</scope>
</reference>
<dbReference type="PANTHER" id="PTHR46299">
    <property type="entry name" value="VON WILLEBRAND FACTOR A DOMAIN-CONTAINING PROTEIN 5B2-RELATED"/>
    <property type="match status" value="1"/>
</dbReference>
<evidence type="ECO:0000313" key="3">
    <source>
        <dbReference type="Ensembl" id="ENSAZOP00000010219.1"/>
    </source>
</evidence>
<dbReference type="SUPFAM" id="SSF53300">
    <property type="entry name" value="vWA-like"/>
    <property type="match status" value="1"/>
</dbReference>
<accession>A0A8B9UMH0</accession>
<dbReference type="AlphaFoldDB" id="A0A8B9UMH0"/>
<feature type="region of interest" description="Disordered" evidence="1">
    <location>
        <begin position="358"/>
        <end position="418"/>
    </location>
</feature>
<feature type="compositionally biased region" description="Polar residues" evidence="1">
    <location>
        <begin position="664"/>
        <end position="677"/>
    </location>
</feature>
<feature type="compositionally biased region" description="Polar residues" evidence="1">
    <location>
        <begin position="778"/>
        <end position="787"/>
    </location>
</feature>
<feature type="compositionally biased region" description="Low complexity" evidence="1">
    <location>
        <begin position="301"/>
        <end position="311"/>
    </location>
</feature>
<evidence type="ECO:0000256" key="1">
    <source>
        <dbReference type="SAM" id="MobiDB-lite"/>
    </source>
</evidence>
<feature type="region of interest" description="Disordered" evidence="1">
    <location>
        <begin position="773"/>
        <end position="856"/>
    </location>
</feature>
<feature type="compositionally biased region" description="Low complexity" evidence="1">
    <location>
        <begin position="678"/>
        <end position="699"/>
    </location>
</feature>
<feature type="compositionally biased region" description="Low complexity" evidence="1">
    <location>
        <begin position="358"/>
        <end position="375"/>
    </location>
</feature>
<feature type="region of interest" description="Disordered" evidence="1">
    <location>
        <begin position="238"/>
        <end position="311"/>
    </location>
</feature>
<name>A0A8B9UMH0_9AVES</name>
<feature type="domain" description="VWFA" evidence="2">
    <location>
        <begin position="25"/>
        <end position="130"/>
    </location>
</feature>
<dbReference type="Pfam" id="PF13768">
    <property type="entry name" value="VWA_3"/>
    <property type="match status" value="1"/>
</dbReference>
<evidence type="ECO:0000313" key="4">
    <source>
        <dbReference type="Proteomes" id="UP000694549"/>
    </source>
</evidence>
<reference evidence="3" key="2">
    <citation type="submission" date="2025-09" db="UniProtKB">
        <authorList>
            <consortium name="Ensembl"/>
        </authorList>
    </citation>
    <scope>IDENTIFICATION</scope>
</reference>
<evidence type="ECO:0000259" key="2">
    <source>
        <dbReference type="Pfam" id="PF13768"/>
    </source>
</evidence>
<feature type="compositionally biased region" description="Low complexity" evidence="1">
    <location>
        <begin position="791"/>
        <end position="805"/>
    </location>
</feature>
<feature type="compositionally biased region" description="Polar residues" evidence="1">
    <location>
        <begin position="390"/>
        <end position="402"/>
    </location>
</feature>
<feature type="region of interest" description="Disordered" evidence="1">
    <location>
        <begin position="651"/>
        <end position="733"/>
    </location>
</feature>
<dbReference type="Ensembl" id="ENSAZOT00000010916.1">
    <property type="protein sequence ID" value="ENSAZOP00000010219.1"/>
    <property type="gene ID" value="ENSAZOG00000006531.1"/>
</dbReference>
<keyword evidence="4" id="KW-1185">Reference proteome</keyword>
<organism evidence="3 4">
    <name type="scientific">Anas zonorhyncha</name>
    <name type="common">Eastern spot-billed duck</name>
    <dbReference type="NCBI Taxonomy" id="75864"/>
    <lineage>
        <taxon>Eukaryota</taxon>
        <taxon>Metazoa</taxon>
        <taxon>Chordata</taxon>
        <taxon>Craniata</taxon>
        <taxon>Vertebrata</taxon>
        <taxon>Euteleostomi</taxon>
        <taxon>Archelosauria</taxon>
        <taxon>Archosauria</taxon>
        <taxon>Dinosauria</taxon>
        <taxon>Saurischia</taxon>
        <taxon>Theropoda</taxon>
        <taxon>Coelurosauria</taxon>
        <taxon>Aves</taxon>
        <taxon>Neognathae</taxon>
        <taxon>Galloanserae</taxon>
        <taxon>Anseriformes</taxon>
        <taxon>Anatidae</taxon>
        <taxon>Anatinae</taxon>
        <taxon>Anas</taxon>
    </lineage>
</organism>
<sequence length="939" mass="100117">MHSPCPLHPPHPNPFPMAPVRPTSCPSVRPCMQETLRRACRHLGELRVATGGPDLLAALSWALAQPLHHGYPRQLFLFTAAAAAGGTGRILQLVRRQASTARCFSFGMGPRACRRLLTAVAKLSRGCAEFLSPAERLQPKLIKSLKKAIEPAVSDITIDWYVPDSTEALLSPTEIAALYPGDRLVSYCTLYSIARFRDRRPAVRPGALQTSPAHFQPPAWPCHGAVCVTGLMVGPSFHQGRDRARRGSAVPSQDEVPSPGGTRPPVPGERREPSRGSAGSGEVSLEVSAGGTEESERSEWGRAAGAAGVAQGQCPDGVRIYRAGTDLISGGDIWKRIYQPSYIQEQYVLTHCSVSTDRSQGLLSRSSTSSESTGSRDVAPEGGSPAPDAASQQGQKSLSLCESSTKSAPLPSAPAPAGVKVPAALSAEELARKQKALARAALAGRSFSSPHGELDARRLCRALEKVSQKRNQSLEGRLDQLGPKTPRLQHSVGESNNLLSPTHLDWDMLVEPSYLFSASPEVREPSQGDPCLPLRCHVVIHGLRAGKPVSWEVTASLESLLRPRDGTGGEEPPRRAGMDGEKPLHGLAARSVIRDSEKAAQREAELEQGFARRFRLKAMQTSKACNVPSLYTCVVPVDGATRAALPAAPQVWGTERDEVPGSPASVSSATSGWEKQNGTNGPPTSPSTSSMGSQKSTESIAGSRFSLSRRRGPSLALRPHCLSPESERSSTSASHDYLPLVQLQQARGPFQLTESFSEVVQIPLDRLRRASPYASHRASLSPTSPVAKSSPGVGPSAEEPAAAPEPGSPPSHSTCSEVPSAAVWAQADSGHGSESDTGPHSAAPSEAGLGWQDAGPEDLESASWATAVALAWLEHRCAGFFEEWELVAAKADAWLQAQRLPEGVDVGCLKGAARHLFLLLRHWDENITLNMLCYNPNNV</sequence>
<dbReference type="InterPro" id="IPR002035">
    <property type="entry name" value="VWF_A"/>
</dbReference>
<feature type="region of interest" description="Disordered" evidence="1">
    <location>
        <begin position="562"/>
        <end position="584"/>
    </location>
</feature>
<dbReference type="Proteomes" id="UP000694549">
    <property type="component" value="Unplaced"/>
</dbReference>
<dbReference type="InterPro" id="IPR052627">
    <property type="entry name" value="VWA_domain-containing"/>
</dbReference>